<proteinExistence type="predicted"/>
<dbReference type="InterPro" id="IPR011990">
    <property type="entry name" value="TPR-like_helical_dom_sf"/>
</dbReference>
<dbReference type="RefSeq" id="WP_126017582.1">
    <property type="nucleotide sequence ID" value="NZ_CP034437.1"/>
</dbReference>
<dbReference type="InterPro" id="IPR019734">
    <property type="entry name" value="TPR_rpt"/>
</dbReference>
<dbReference type="Proteomes" id="UP000272528">
    <property type="component" value="Chromosome"/>
</dbReference>
<name>A0A3S9A8B4_9BACL</name>
<keyword evidence="5" id="KW-1185">Reference proteome</keyword>
<reference evidence="5" key="1">
    <citation type="submission" date="2018-12" db="EMBL/GenBank/DDBJ databases">
        <title>Genome sequence of Peanibacillus sp.</title>
        <authorList>
            <person name="Subramani G."/>
            <person name="Srinivasan S."/>
            <person name="Kim M.K."/>
        </authorList>
    </citation>
    <scope>NUCLEOTIDE SEQUENCE [LARGE SCALE GENOMIC DNA]</scope>
    <source>
        <strain evidence="5">18JY67-1</strain>
    </source>
</reference>
<organism evidence="4 5">
    <name type="scientific">Paenibacillus albus</name>
    <dbReference type="NCBI Taxonomy" id="2495582"/>
    <lineage>
        <taxon>Bacteria</taxon>
        <taxon>Bacillati</taxon>
        <taxon>Bacillota</taxon>
        <taxon>Bacilli</taxon>
        <taxon>Bacillales</taxon>
        <taxon>Paenibacillaceae</taxon>
        <taxon>Paenibacillus</taxon>
    </lineage>
</organism>
<dbReference type="InterPro" id="IPR033396">
    <property type="entry name" value="DUF5107"/>
</dbReference>
<dbReference type="AlphaFoldDB" id="A0A3S9A8B4"/>
<dbReference type="OrthoDB" id="174931at2"/>
<evidence type="ECO:0000259" key="3">
    <source>
        <dbReference type="Pfam" id="PF17128"/>
    </source>
</evidence>
<feature type="repeat" description="TPR" evidence="1">
    <location>
        <begin position="493"/>
        <end position="526"/>
    </location>
</feature>
<evidence type="ECO:0000256" key="1">
    <source>
        <dbReference type="PROSITE-ProRule" id="PRU00339"/>
    </source>
</evidence>
<evidence type="ECO:0000256" key="2">
    <source>
        <dbReference type="SAM" id="MobiDB-lite"/>
    </source>
</evidence>
<evidence type="ECO:0000313" key="4">
    <source>
        <dbReference type="EMBL" id="AZN41876.1"/>
    </source>
</evidence>
<sequence length="677" mass="77202">MKVTSASLMIEGARLEGENPLPMFRSKQQHREVTDNGSLTPELKHHMGENTGERYLPYRIQDRYSRKRDAMELKTIVLENDILRAVFLPEYGGRLYSLQEKSTGRELLYKNPVFQPANLAILNAWFSGGIEWNIGQIGHTFTTCSPLHAAKLRDDEGNEFLRMYEYERCKGLFWHIDFHLPPGAGQLGVYARIVNDQAAEVPMYWWTNIAVEETEKSRVFSGTADVIYIDPGKGYGADRMPYLPAVPGADVSYPMAFPYASEYFFQTPVSERSPWEAVAYEDGRMFFERSTSMLRYRKMFCWGAHIGGRRWCDFLAKPGEGHYIEVQAGLAPTQLHGIEMPADSVWDFTQLIGGLSDADLDRVYQDDWELARQYVESRIGDVLSEDDVYVAHAKHQALADRAPEELLHTGSGWGALERVRRASEGGRSIPRGFEFADETLGAQQQPWLTLLREGRLPLHEVDEVPSSWMIQEEWMDKLSTSIRRPQGGAGATWNAYLHYGVMLYERGQEEEAIEAWEASLRLAPSAWAYRNLAVAKRQQGENEQALGYYEQAYAVSGSFPDRAFVEEYLGLLIQHRAFERAWSVYESLPQQFYESDRIQIIVGAAAHELGHDAFMEKLFEAEFAVIREGETLIIELWYAYNAKKLAEQQGVGLTKERIEEAKLLFPPPSGIDFRTIG</sequence>
<feature type="domain" description="DUF5107" evidence="3">
    <location>
        <begin position="55"/>
        <end position="216"/>
    </location>
</feature>
<gene>
    <name evidence="4" type="ORF">EJC50_21005</name>
</gene>
<dbReference type="Gene3D" id="1.25.40.10">
    <property type="entry name" value="Tetratricopeptide repeat domain"/>
    <property type="match status" value="1"/>
</dbReference>
<dbReference type="PROSITE" id="PS50005">
    <property type="entry name" value="TPR"/>
    <property type="match status" value="1"/>
</dbReference>
<dbReference type="SMART" id="SM00028">
    <property type="entry name" value="TPR"/>
    <property type="match status" value="2"/>
</dbReference>
<evidence type="ECO:0000313" key="5">
    <source>
        <dbReference type="Proteomes" id="UP000272528"/>
    </source>
</evidence>
<protein>
    <submittedName>
        <fullName evidence="4">DUF5107 domain-containing protein</fullName>
    </submittedName>
</protein>
<dbReference type="Pfam" id="PF13424">
    <property type="entry name" value="TPR_12"/>
    <property type="match status" value="1"/>
</dbReference>
<keyword evidence="1" id="KW-0802">TPR repeat</keyword>
<dbReference type="KEGG" id="palb:EJC50_21005"/>
<dbReference type="Pfam" id="PF17128">
    <property type="entry name" value="DUF5107"/>
    <property type="match status" value="1"/>
</dbReference>
<accession>A0A3S9A8B4</accession>
<dbReference type="SUPFAM" id="SSF48452">
    <property type="entry name" value="TPR-like"/>
    <property type="match status" value="1"/>
</dbReference>
<dbReference type="EMBL" id="CP034437">
    <property type="protein sequence ID" value="AZN41876.1"/>
    <property type="molecule type" value="Genomic_DNA"/>
</dbReference>
<feature type="region of interest" description="Disordered" evidence="2">
    <location>
        <begin position="19"/>
        <end position="45"/>
    </location>
</feature>